<evidence type="ECO:0000256" key="3">
    <source>
        <dbReference type="SAM" id="MobiDB-lite"/>
    </source>
</evidence>
<evidence type="ECO:0000256" key="2">
    <source>
        <dbReference type="ARBA" id="ARBA00023027"/>
    </source>
</evidence>
<feature type="domain" description="GFO/IDH/MocA-like oxidoreductase" evidence="5">
    <location>
        <begin position="134"/>
        <end position="267"/>
    </location>
</feature>
<dbReference type="GO" id="GO:0016491">
    <property type="term" value="F:oxidoreductase activity"/>
    <property type="evidence" value="ECO:0007669"/>
    <property type="project" value="UniProtKB-KW"/>
</dbReference>
<dbReference type="Pfam" id="PF22725">
    <property type="entry name" value="GFO_IDH_MocA_C3"/>
    <property type="match status" value="1"/>
</dbReference>
<keyword evidence="1" id="KW-0560">Oxidoreductase</keyword>
<dbReference type="InterPro" id="IPR055170">
    <property type="entry name" value="GFO_IDH_MocA-like_dom"/>
</dbReference>
<dbReference type="PANTHER" id="PTHR43818:SF11">
    <property type="entry name" value="BCDNA.GH03377"/>
    <property type="match status" value="1"/>
</dbReference>
<organism evidence="6 7">
    <name type="scientific">Candidatus Lumbricidiphila eiseniae</name>
    <dbReference type="NCBI Taxonomy" id="1969409"/>
    <lineage>
        <taxon>Bacteria</taxon>
        <taxon>Bacillati</taxon>
        <taxon>Actinomycetota</taxon>
        <taxon>Actinomycetes</taxon>
        <taxon>Micrococcales</taxon>
        <taxon>Microbacteriaceae</taxon>
        <taxon>Candidatus Lumbricidiphila</taxon>
    </lineage>
</organism>
<gene>
    <name evidence="6" type="ORF">B5766_12085</name>
</gene>
<reference evidence="7" key="1">
    <citation type="submission" date="2017-03" db="EMBL/GenBank/DDBJ databases">
        <authorList>
            <person name="Lund M.B."/>
        </authorList>
    </citation>
    <scope>NUCLEOTIDE SEQUENCE [LARGE SCALE GENOMIC DNA]</scope>
</reference>
<dbReference type="AlphaFoldDB" id="A0A2A6FPP3"/>
<evidence type="ECO:0000256" key="1">
    <source>
        <dbReference type="ARBA" id="ARBA00023002"/>
    </source>
</evidence>
<accession>A0A2A6FPP3</accession>
<evidence type="ECO:0000259" key="4">
    <source>
        <dbReference type="Pfam" id="PF01408"/>
    </source>
</evidence>
<dbReference type="InterPro" id="IPR036291">
    <property type="entry name" value="NAD(P)-bd_dom_sf"/>
</dbReference>
<dbReference type="Gene3D" id="3.40.50.720">
    <property type="entry name" value="NAD(P)-binding Rossmann-like Domain"/>
    <property type="match status" value="1"/>
</dbReference>
<proteinExistence type="predicted"/>
<feature type="domain" description="Gfo/Idh/MocA-like oxidoreductase N-terminal" evidence="4">
    <location>
        <begin position="9"/>
        <end position="120"/>
    </location>
</feature>
<name>A0A2A6FPP3_9MICO</name>
<comment type="caution">
    <text evidence="6">The sequence shown here is derived from an EMBL/GenBank/DDBJ whole genome shotgun (WGS) entry which is preliminary data.</text>
</comment>
<evidence type="ECO:0000313" key="6">
    <source>
        <dbReference type="EMBL" id="PDQ34373.1"/>
    </source>
</evidence>
<protein>
    <submittedName>
        <fullName evidence="6">Oxidoreductase</fullName>
    </submittedName>
</protein>
<keyword evidence="2" id="KW-0520">NAD</keyword>
<dbReference type="SUPFAM" id="SSF51735">
    <property type="entry name" value="NAD(P)-binding Rossmann-fold domains"/>
    <property type="match status" value="1"/>
</dbReference>
<sequence>MSNAGRTGIGLIGSGTISSQYLRNLTAFPDVEVHIVADLFVDKAAEQAAAFGVRESGPPEAALAHPDVDIIINLTIPAVHAEVSAAALESGKHVWTEKPLALDRASGQSLLHRADTLGLRIGGAPDTILGAGLQTARRIIERGDIGTPLTGLTLFEVPGPADDHRNLEVLLSHGAGPLWDMGPYYLTALTQVFGSFCSVQARGRIARPTRVIQVGPKAGQEITVQVPTHVSVMTEFETGQLATTVLSWDCPHRRIGHIEIVGTEGTLSIPDPNEFDGHLAICHRGDSEWTPIRSTGAVGGRGLGALDIARSVRAGVPHRASGELAYHVLDTMVSITESIERGMPVTVQSRAQKPLPLPEGWDPYTRTFSDN</sequence>
<evidence type="ECO:0000313" key="7">
    <source>
        <dbReference type="Proteomes" id="UP000219994"/>
    </source>
</evidence>
<evidence type="ECO:0000259" key="5">
    <source>
        <dbReference type="Pfam" id="PF22725"/>
    </source>
</evidence>
<dbReference type="InterPro" id="IPR000683">
    <property type="entry name" value="Gfo/Idh/MocA-like_OxRdtase_N"/>
</dbReference>
<dbReference type="GO" id="GO:0000166">
    <property type="term" value="F:nucleotide binding"/>
    <property type="evidence" value="ECO:0007669"/>
    <property type="project" value="InterPro"/>
</dbReference>
<dbReference type="PANTHER" id="PTHR43818">
    <property type="entry name" value="BCDNA.GH03377"/>
    <property type="match status" value="1"/>
</dbReference>
<dbReference type="InterPro" id="IPR050463">
    <property type="entry name" value="Gfo/Idh/MocA_oxidrdct_glycsds"/>
</dbReference>
<dbReference type="EMBL" id="NAEP01000056">
    <property type="protein sequence ID" value="PDQ34373.1"/>
    <property type="molecule type" value="Genomic_DNA"/>
</dbReference>
<dbReference type="Gene3D" id="3.30.360.10">
    <property type="entry name" value="Dihydrodipicolinate Reductase, domain 2"/>
    <property type="match status" value="1"/>
</dbReference>
<feature type="region of interest" description="Disordered" evidence="3">
    <location>
        <begin position="351"/>
        <end position="371"/>
    </location>
</feature>
<dbReference type="Pfam" id="PF01408">
    <property type="entry name" value="GFO_IDH_MocA"/>
    <property type="match status" value="1"/>
</dbReference>
<dbReference type="Proteomes" id="UP000219994">
    <property type="component" value="Unassembled WGS sequence"/>
</dbReference>
<dbReference type="SUPFAM" id="SSF55347">
    <property type="entry name" value="Glyceraldehyde-3-phosphate dehydrogenase-like, C-terminal domain"/>
    <property type="match status" value="1"/>
</dbReference>